<dbReference type="Proteomes" id="UP000426027">
    <property type="component" value="Chromosome"/>
</dbReference>
<accession>A0A6I6GBX4</accession>
<organism evidence="1 2">
    <name type="scientific">Phnomibacter ginsenosidimutans</name>
    <dbReference type="NCBI Taxonomy" id="2676868"/>
    <lineage>
        <taxon>Bacteria</taxon>
        <taxon>Pseudomonadati</taxon>
        <taxon>Bacteroidota</taxon>
        <taxon>Chitinophagia</taxon>
        <taxon>Chitinophagales</taxon>
        <taxon>Chitinophagaceae</taxon>
        <taxon>Phnomibacter</taxon>
    </lineage>
</organism>
<dbReference type="AlphaFoldDB" id="A0A6I6GBX4"/>
<protein>
    <submittedName>
        <fullName evidence="1">Uncharacterized protein</fullName>
    </submittedName>
</protein>
<dbReference type="RefSeq" id="WP_157479576.1">
    <property type="nucleotide sequence ID" value="NZ_CP046566.1"/>
</dbReference>
<proteinExistence type="predicted"/>
<keyword evidence="2" id="KW-1185">Reference proteome</keyword>
<gene>
    <name evidence="1" type="ORF">GLV81_14895</name>
</gene>
<dbReference type="KEGG" id="fls:GLV81_14895"/>
<evidence type="ECO:0000313" key="1">
    <source>
        <dbReference type="EMBL" id="QGW29223.1"/>
    </source>
</evidence>
<sequence length="587" mass="61743">MQTLRMLLEQRGPFAPVASMITLKNPFRTIVVLAMLLLTGAVAQAQISIREIEHDEFGSDGFTYTSGNFTPRAGSVLLAIVTNSSGTASNSNSSAAPTSATGAGLTWTQVSTTSYSGNSHRVTVFRAYTGSTVNNGTFTVNFPGTGTGQERRSCTIQVLELLGVEVTGTNAADAIAGIQTVVGNSNTATATVAGAIEVAGTGMLGIFANDENDFDGDEEAGWTVLSSHHADNEDLSSTISYSLNTYDNSARMTDMNGNWAAIGIRLAPAEYFYNFPVVSTSAASNGQSYGLYVAGITSRSGTANNLSINMTTAATTFVAKNATFTFTNVGFNNGSTFVVDQNSTVNLPSSQLNSASNMFVANGGTSVINGDLTLNSGNMRIYGTVTVNGNLQMNSQGRLFIGSTGRLIVNGTFTMNGNGFTLVNGGQFTSRTMVTRSSSFIEMAQGATVETSVYDENNQANVMVMGPGAGCFGLYGPSGRINTQNNGFQPITNDATLKVCIPGSGVSVGNSFNSTNKGNANVTTGCTACSFLLGTSTLPITLNSFDGNMLGNGISQLVWSVANNDEVAWFHHRIQHRRHIIYCHRQY</sequence>
<name>A0A6I6GBX4_9BACT</name>
<dbReference type="EMBL" id="CP046566">
    <property type="protein sequence ID" value="QGW29223.1"/>
    <property type="molecule type" value="Genomic_DNA"/>
</dbReference>
<evidence type="ECO:0000313" key="2">
    <source>
        <dbReference type="Proteomes" id="UP000426027"/>
    </source>
</evidence>
<reference evidence="1 2" key="1">
    <citation type="submission" date="2019-11" db="EMBL/GenBank/DDBJ databases">
        <authorList>
            <person name="Im W.T."/>
        </authorList>
    </citation>
    <scope>NUCLEOTIDE SEQUENCE [LARGE SCALE GENOMIC DNA]</scope>
    <source>
        <strain evidence="1 2">SB-02</strain>
    </source>
</reference>